<keyword evidence="3 6" id="KW-0378">Hydrolase</keyword>
<feature type="chain" id="PRO_5019027888" evidence="7">
    <location>
        <begin position="30"/>
        <end position="420"/>
    </location>
</feature>
<comment type="cofactor">
    <cofactor evidence="6">
        <name>Zn(2+)</name>
        <dbReference type="ChEBI" id="CHEBI:29105"/>
    </cofactor>
    <text evidence="6">Binds 1 zinc ion per subunit.</text>
</comment>
<keyword evidence="2" id="KW-0479">Metal-binding</keyword>
<dbReference type="GO" id="GO:0051603">
    <property type="term" value="P:proteolysis involved in protein catabolic process"/>
    <property type="evidence" value="ECO:0007669"/>
    <property type="project" value="TreeGrafter"/>
</dbReference>
<dbReference type="PANTHER" id="PTHR22726">
    <property type="entry name" value="METALLOENDOPEPTIDASE OMA1"/>
    <property type="match status" value="1"/>
</dbReference>
<dbReference type="PANTHER" id="PTHR22726:SF1">
    <property type="entry name" value="METALLOENDOPEPTIDASE OMA1, MITOCHONDRIAL"/>
    <property type="match status" value="1"/>
</dbReference>
<keyword evidence="4 6" id="KW-0862">Zinc</keyword>
<protein>
    <submittedName>
        <fullName evidence="9">Peptidase M48</fullName>
    </submittedName>
</protein>
<keyword evidence="1 6" id="KW-0645">Protease</keyword>
<dbReference type="InterPro" id="IPR051156">
    <property type="entry name" value="Mito/Outer_Membr_Metalloprot"/>
</dbReference>
<feature type="signal peptide" evidence="7">
    <location>
        <begin position="1"/>
        <end position="29"/>
    </location>
</feature>
<evidence type="ECO:0000313" key="9">
    <source>
        <dbReference type="EMBL" id="RVU31682.1"/>
    </source>
</evidence>
<sequence length="420" mass="47673">MIPITLKKITQFFTILAAFFILNGCQTLANVDKGLYTVADAISEKDRVTGRRSLSMASRQQQIAQGNAYIDQILKKERQAGRPINAKLDRKAYQRLVRVFDRIHQISHLRHERWQPVLIKRDSFNAFTTGGTYIVVHTGLMDQLSDDAELAAVIGHEIAHTVANHVFERQTHQTAAVLSGSSTARQNSYQAAFTHESEIEADKVGILYAALAGYDPYAASRIWARQYRKEGAARSLFFHDHPVNSERAALTRSVADKVKRYYQRGRQNPQFAQLLNSNSLWRKQQSETAAGQGGGFAALLSTALNAYGQHHAAKQEAQRQSQQMQMLRSLEKQLVVRQEKVINQRSWRVTWQNRNKHTLKNVIMGVLLKDTKGNVSRLITHIKGNIRPGQSFSGTFTLKNHKVADLRHMQLRYYLDDAKL</sequence>
<evidence type="ECO:0000256" key="4">
    <source>
        <dbReference type="ARBA" id="ARBA00022833"/>
    </source>
</evidence>
<dbReference type="CDD" id="cd07324">
    <property type="entry name" value="M48C_Oma1-like"/>
    <property type="match status" value="1"/>
</dbReference>
<evidence type="ECO:0000259" key="8">
    <source>
        <dbReference type="Pfam" id="PF01435"/>
    </source>
</evidence>
<evidence type="ECO:0000256" key="7">
    <source>
        <dbReference type="SAM" id="SignalP"/>
    </source>
</evidence>
<dbReference type="GO" id="GO:0016020">
    <property type="term" value="C:membrane"/>
    <property type="evidence" value="ECO:0007669"/>
    <property type="project" value="TreeGrafter"/>
</dbReference>
<accession>A0A437QAT3</accession>
<dbReference type="RefSeq" id="WP_127693541.1">
    <property type="nucleotide sequence ID" value="NZ_SACQ01000002.1"/>
</dbReference>
<feature type="domain" description="Peptidase M48" evidence="8">
    <location>
        <begin position="94"/>
        <end position="249"/>
    </location>
</feature>
<evidence type="ECO:0000256" key="5">
    <source>
        <dbReference type="ARBA" id="ARBA00023049"/>
    </source>
</evidence>
<dbReference type="GO" id="GO:0046872">
    <property type="term" value="F:metal ion binding"/>
    <property type="evidence" value="ECO:0007669"/>
    <property type="project" value="UniProtKB-KW"/>
</dbReference>
<dbReference type="AlphaFoldDB" id="A0A437QAT3"/>
<reference evidence="9 10" key="1">
    <citation type="submission" date="2019-01" db="EMBL/GenBank/DDBJ databases">
        <authorList>
            <person name="Chen W.-M."/>
        </authorList>
    </citation>
    <scope>NUCLEOTIDE SEQUENCE [LARGE SCALE GENOMIC DNA]</scope>
    <source>
        <strain evidence="9 10">HPM-16</strain>
    </source>
</reference>
<dbReference type="GO" id="GO:0004222">
    <property type="term" value="F:metalloendopeptidase activity"/>
    <property type="evidence" value="ECO:0007669"/>
    <property type="project" value="InterPro"/>
</dbReference>
<proteinExistence type="inferred from homology"/>
<evidence type="ECO:0000313" key="10">
    <source>
        <dbReference type="Proteomes" id="UP000282818"/>
    </source>
</evidence>
<dbReference type="Gene3D" id="3.30.2010.10">
    <property type="entry name" value="Metalloproteases ('zincins'), catalytic domain"/>
    <property type="match status" value="1"/>
</dbReference>
<dbReference type="InterPro" id="IPR001915">
    <property type="entry name" value="Peptidase_M48"/>
</dbReference>
<keyword evidence="5 6" id="KW-0482">Metalloprotease</keyword>
<evidence type="ECO:0000256" key="3">
    <source>
        <dbReference type="ARBA" id="ARBA00022801"/>
    </source>
</evidence>
<dbReference type="EMBL" id="SACQ01000002">
    <property type="protein sequence ID" value="RVU31682.1"/>
    <property type="molecule type" value="Genomic_DNA"/>
</dbReference>
<gene>
    <name evidence="9" type="ORF">EOE65_06815</name>
</gene>
<comment type="caution">
    <text evidence="9">The sequence shown here is derived from an EMBL/GenBank/DDBJ whole genome shotgun (WGS) entry which is preliminary data.</text>
</comment>
<keyword evidence="7" id="KW-0732">Signal</keyword>
<evidence type="ECO:0000256" key="2">
    <source>
        <dbReference type="ARBA" id="ARBA00022723"/>
    </source>
</evidence>
<organism evidence="9 10">
    <name type="scientific">Neptunomonas marina</name>
    <dbReference type="NCBI Taxonomy" id="1815562"/>
    <lineage>
        <taxon>Bacteria</taxon>
        <taxon>Pseudomonadati</taxon>
        <taxon>Pseudomonadota</taxon>
        <taxon>Gammaproteobacteria</taxon>
        <taxon>Oceanospirillales</taxon>
        <taxon>Oceanospirillaceae</taxon>
        <taxon>Neptunomonas</taxon>
    </lineage>
</organism>
<keyword evidence="10" id="KW-1185">Reference proteome</keyword>
<dbReference type="Proteomes" id="UP000282818">
    <property type="component" value="Unassembled WGS sequence"/>
</dbReference>
<name>A0A437QAT3_9GAMM</name>
<comment type="similarity">
    <text evidence="6">Belongs to the peptidase M48 family.</text>
</comment>
<evidence type="ECO:0000256" key="1">
    <source>
        <dbReference type="ARBA" id="ARBA00022670"/>
    </source>
</evidence>
<evidence type="ECO:0000256" key="6">
    <source>
        <dbReference type="RuleBase" id="RU003983"/>
    </source>
</evidence>
<dbReference type="Pfam" id="PF01435">
    <property type="entry name" value="Peptidase_M48"/>
    <property type="match status" value="1"/>
</dbReference>